<reference evidence="1" key="1">
    <citation type="submission" date="2009-05" db="EMBL/GenBank/DDBJ databases">
        <authorList>
            <person name="Harkins D.M."/>
            <person name="DeShazer D."/>
            <person name="Woods D.E."/>
            <person name="Brinkac L.M."/>
            <person name="Brown K.A."/>
            <person name="Hung G.C."/>
            <person name="Tuanyok A."/>
            <person name="Zhang B."/>
            <person name="Nierman W.C."/>
        </authorList>
    </citation>
    <scope>NUCLEOTIDE SEQUENCE [LARGE SCALE GENOMIC DNA]</scope>
    <source>
        <strain evidence="1">1710a</strain>
    </source>
</reference>
<sequence length="40" mass="4457">MRCAMASHGMIELAPRMSAWQARSVRERVIDIQAQTGANI</sequence>
<dbReference type="AlphaFoldDB" id="A0A0E1W036"/>
<dbReference type="EMBL" id="CM000833">
    <property type="protein sequence ID" value="EET05666.1"/>
    <property type="molecule type" value="Genomic_DNA"/>
</dbReference>
<dbReference type="HOGENOM" id="CLU_3286283_0_0_4"/>
<protein>
    <submittedName>
        <fullName evidence="1">Uncharacterized protein</fullName>
    </submittedName>
</protein>
<evidence type="ECO:0000313" key="1">
    <source>
        <dbReference type="EMBL" id="EET05666.1"/>
    </source>
</evidence>
<name>A0A0E1W036_BURPE</name>
<gene>
    <name evidence="1" type="ORF">BURPS1710A_A1134</name>
</gene>
<proteinExistence type="predicted"/>
<organism evidence="1">
    <name type="scientific">Burkholderia pseudomallei 1710a</name>
    <dbReference type="NCBI Taxonomy" id="320371"/>
    <lineage>
        <taxon>Bacteria</taxon>
        <taxon>Pseudomonadati</taxon>
        <taxon>Pseudomonadota</taxon>
        <taxon>Betaproteobacteria</taxon>
        <taxon>Burkholderiales</taxon>
        <taxon>Burkholderiaceae</taxon>
        <taxon>Burkholderia</taxon>
        <taxon>pseudomallei group</taxon>
    </lineage>
</organism>
<dbReference type="Proteomes" id="UP000001812">
    <property type="component" value="Chromosome II"/>
</dbReference>
<accession>A0A0E1W036</accession>